<evidence type="ECO:0000313" key="1">
    <source>
        <dbReference type="EMBL" id="MFD2261741.1"/>
    </source>
</evidence>
<organism evidence="1 2">
    <name type="scientific">Lacibacterium aquatile</name>
    <dbReference type="NCBI Taxonomy" id="1168082"/>
    <lineage>
        <taxon>Bacteria</taxon>
        <taxon>Pseudomonadati</taxon>
        <taxon>Pseudomonadota</taxon>
        <taxon>Alphaproteobacteria</taxon>
        <taxon>Rhodospirillales</taxon>
        <taxon>Rhodospirillaceae</taxon>
    </lineage>
</organism>
<proteinExistence type="predicted"/>
<accession>A0ABW5DQC6</accession>
<dbReference type="RefSeq" id="WP_379874657.1">
    <property type="nucleotide sequence ID" value="NZ_JBHUIP010000003.1"/>
</dbReference>
<comment type="caution">
    <text evidence="1">The sequence shown here is derived from an EMBL/GenBank/DDBJ whole genome shotgun (WGS) entry which is preliminary data.</text>
</comment>
<keyword evidence="2" id="KW-1185">Reference proteome</keyword>
<dbReference type="EMBL" id="JBHUIP010000003">
    <property type="protein sequence ID" value="MFD2261741.1"/>
    <property type="molecule type" value="Genomic_DNA"/>
</dbReference>
<reference evidence="2" key="1">
    <citation type="journal article" date="2019" name="Int. J. Syst. Evol. Microbiol.">
        <title>The Global Catalogue of Microorganisms (GCM) 10K type strain sequencing project: providing services to taxonomists for standard genome sequencing and annotation.</title>
        <authorList>
            <consortium name="The Broad Institute Genomics Platform"/>
            <consortium name="The Broad Institute Genome Sequencing Center for Infectious Disease"/>
            <person name="Wu L."/>
            <person name="Ma J."/>
        </authorList>
    </citation>
    <scope>NUCLEOTIDE SEQUENCE [LARGE SCALE GENOMIC DNA]</scope>
    <source>
        <strain evidence="2">CGMCC 1.19062</strain>
    </source>
</reference>
<name>A0ABW5DQC6_9PROT</name>
<evidence type="ECO:0000313" key="2">
    <source>
        <dbReference type="Proteomes" id="UP001597295"/>
    </source>
</evidence>
<protein>
    <submittedName>
        <fullName evidence="1">Uncharacterized protein</fullName>
    </submittedName>
</protein>
<gene>
    <name evidence="1" type="ORF">ACFSM5_02500</name>
</gene>
<sequence>MLLRDIVLIGFILTLTAGVSLQASTPSPMAQAVWEQAAHGDD</sequence>
<dbReference type="Proteomes" id="UP001597295">
    <property type="component" value="Unassembled WGS sequence"/>
</dbReference>